<feature type="signal peptide" evidence="7">
    <location>
        <begin position="1"/>
        <end position="21"/>
    </location>
</feature>
<evidence type="ECO:0000313" key="9">
    <source>
        <dbReference type="EMBL" id="MET1255683.1"/>
    </source>
</evidence>
<keyword evidence="1" id="KW-0813">Transport</keyword>
<evidence type="ECO:0000256" key="6">
    <source>
        <dbReference type="PROSITE-ProRule" id="PRU00433"/>
    </source>
</evidence>
<comment type="caution">
    <text evidence="9">The sequence shown here is derived from an EMBL/GenBank/DDBJ whole genome shotgun (WGS) entry which is preliminary data.</text>
</comment>
<accession>A0ABV2BV86</accession>
<evidence type="ECO:0000256" key="2">
    <source>
        <dbReference type="ARBA" id="ARBA00022617"/>
    </source>
</evidence>
<dbReference type="PROSITE" id="PS51007">
    <property type="entry name" value="CYTC"/>
    <property type="match status" value="1"/>
</dbReference>
<evidence type="ECO:0000256" key="1">
    <source>
        <dbReference type="ARBA" id="ARBA00022448"/>
    </source>
</evidence>
<organism evidence="9 10">
    <name type="scientific">Aliikangiella maris</name>
    <dbReference type="NCBI Taxonomy" id="3162458"/>
    <lineage>
        <taxon>Bacteria</taxon>
        <taxon>Pseudomonadati</taxon>
        <taxon>Pseudomonadota</taxon>
        <taxon>Gammaproteobacteria</taxon>
        <taxon>Oceanospirillales</taxon>
        <taxon>Pleioneaceae</taxon>
        <taxon>Aliikangiella</taxon>
    </lineage>
</organism>
<keyword evidence="5 6" id="KW-0408">Iron</keyword>
<keyword evidence="4" id="KW-0249">Electron transport</keyword>
<dbReference type="Proteomes" id="UP001548189">
    <property type="component" value="Unassembled WGS sequence"/>
</dbReference>
<feature type="chain" id="PRO_5045927026" evidence="7">
    <location>
        <begin position="22"/>
        <end position="143"/>
    </location>
</feature>
<keyword evidence="10" id="KW-1185">Reference proteome</keyword>
<evidence type="ECO:0000256" key="5">
    <source>
        <dbReference type="ARBA" id="ARBA00023004"/>
    </source>
</evidence>
<dbReference type="SUPFAM" id="SSF46626">
    <property type="entry name" value="Cytochrome c"/>
    <property type="match status" value="1"/>
</dbReference>
<gene>
    <name evidence="9" type="ORF">ABVT43_11150</name>
</gene>
<reference evidence="9 10" key="1">
    <citation type="submission" date="2024-06" db="EMBL/GenBank/DDBJ databases">
        <authorList>
            <person name="Li F."/>
        </authorList>
    </citation>
    <scope>NUCLEOTIDE SEQUENCE [LARGE SCALE GENOMIC DNA]</scope>
    <source>
        <strain evidence="9 10">GXAS 311</strain>
    </source>
</reference>
<dbReference type="RefSeq" id="WP_353896267.1">
    <property type="nucleotide sequence ID" value="NZ_JBEVCJ010000012.1"/>
</dbReference>
<dbReference type="InterPro" id="IPR002323">
    <property type="entry name" value="Cyt_CIE"/>
</dbReference>
<name>A0ABV2BV86_9GAMM</name>
<evidence type="ECO:0000256" key="4">
    <source>
        <dbReference type="ARBA" id="ARBA00022982"/>
    </source>
</evidence>
<evidence type="ECO:0000259" key="8">
    <source>
        <dbReference type="PROSITE" id="PS51007"/>
    </source>
</evidence>
<keyword evidence="3 6" id="KW-0479">Metal-binding</keyword>
<dbReference type="InterPro" id="IPR009056">
    <property type="entry name" value="Cyt_c-like_dom"/>
</dbReference>
<evidence type="ECO:0000256" key="3">
    <source>
        <dbReference type="ARBA" id="ARBA00022723"/>
    </source>
</evidence>
<sequence>MLKLRVLLTALVVTFISAVSADHKSDHSVKERTKPSGSIYRVGDDVPVAEAPVVQAAEGDRDGETIYNQKCSTCHGMGIAGAPKFGDAAAWTDRIAKGIEALHDSGINGFTGDSGVMPAKGGCTDCSDDEIKKAVDYMVEQLK</sequence>
<dbReference type="PANTHER" id="PTHR40942">
    <property type="match status" value="1"/>
</dbReference>
<proteinExistence type="predicted"/>
<dbReference type="InterPro" id="IPR036909">
    <property type="entry name" value="Cyt_c-like_dom_sf"/>
</dbReference>
<dbReference type="PRINTS" id="PR00607">
    <property type="entry name" value="CYTCHROMECIE"/>
</dbReference>
<evidence type="ECO:0000256" key="7">
    <source>
        <dbReference type="SAM" id="SignalP"/>
    </source>
</evidence>
<dbReference type="EMBL" id="JBEVCJ010000012">
    <property type="protein sequence ID" value="MET1255683.1"/>
    <property type="molecule type" value="Genomic_DNA"/>
</dbReference>
<dbReference type="PANTHER" id="PTHR40942:SF4">
    <property type="entry name" value="CYTOCHROME C5"/>
    <property type="match status" value="1"/>
</dbReference>
<feature type="domain" description="Cytochrome c" evidence="8">
    <location>
        <begin position="58"/>
        <end position="142"/>
    </location>
</feature>
<keyword evidence="7" id="KW-0732">Signal</keyword>
<keyword evidence="2 6" id="KW-0349">Heme</keyword>
<evidence type="ECO:0000313" key="10">
    <source>
        <dbReference type="Proteomes" id="UP001548189"/>
    </source>
</evidence>
<protein>
    <submittedName>
        <fullName evidence="9">Cytochrome c5 family protein</fullName>
    </submittedName>
</protein>
<dbReference type="Gene3D" id="1.10.760.10">
    <property type="entry name" value="Cytochrome c-like domain"/>
    <property type="match status" value="1"/>
</dbReference>
<dbReference type="Pfam" id="PF13442">
    <property type="entry name" value="Cytochrome_CBB3"/>
    <property type="match status" value="1"/>
</dbReference>